<dbReference type="RefSeq" id="WP_012107663.1">
    <property type="nucleotide sequence ID" value="NC_009712.1"/>
</dbReference>
<proteinExistence type="predicted"/>
<dbReference type="Pfam" id="PF08979">
    <property type="entry name" value="DUF1894"/>
    <property type="match status" value="1"/>
</dbReference>
<dbReference type="KEGG" id="mbn:Mboo_2093"/>
<dbReference type="HOGENOM" id="CLU_159086_1_0_2"/>
<accession>A7IA46</accession>
<evidence type="ECO:0000313" key="2">
    <source>
        <dbReference type="Proteomes" id="UP000002408"/>
    </source>
</evidence>
<sequence>MGCVESLPYEVIMRDASFKECREYIKSHFSESIDVEPGFKIFDVHTIGVPPIAVGIDGNFVIFPYTKPCHGTFLLRVEDAEEATRLRALKKSR</sequence>
<dbReference type="PIRSF" id="PIRSF006577">
    <property type="entry name" value="UCP006577"/>
    <property type="match status" value="1"/>
</dbReference>
<dbReference type="InterPro" id="IPR012031">
    <property type="entry name" value="MTH0776-like"/>
</dbReference>
<dbReference type="Proteomes" id="UP000002408">
    <property type="component" value="Chromosome"/>
</dbReference>
<dbReference type="EMBL" id="CP000780">
    <property type="protein sequence ID" value="ABS56607.1"/>
    <property type="molecule type" value="Genomic_DNA"/>
</dbReference>
<keyword evidence="2" id="KW-1185">Reference proteome</keyword>
<evidence type="ECO:0000313" key="1">
    <source>
        <dbReference type="EMBL" id="ABS56607.1"/>
    </source>
</evidence>
<evidence type="ECO:0008006" key="3">
    <source>
        <dbReference type="Google" id="ProtNLM"/>
    </source>
</evidence>
<name>A7IA46_METB6</name>
<dbReference type="eggNOG" id="arCOG04844">
    <property type="taxonomic scope" value="Archaea"/>
</dbReference>
<reference evidence="1" key="1">
    <citation type="submission" date="2007-07" db="EMBL/GenBank/DDBJ databases">
        <title>Complete sequence of Candidatus Methanoregula boonei 6A8.</title>
        <authorList>
            <consortium name="US DOE Joint Genome Institute"/>
            <person name="Copeland A."/>
            <person name="Lucas S."/>
            <person name="Lapidus A."/>
            <person name="Barry K."/>
            <person name="Glavina del Rio T."/>
            <person name="Dalin E."/>
            <person name="Tice H."/>
            <person name="Pitluck S."/>
            <person name="Meincke L."/>
            <person name="Brettin T."/>
            <person name="Bruce D."/>
            <person name="Detter J.C."/>
            <person name="Han C."/>
            <person name="Tapia R."/>
            <person name="Gilna P."/>
            <person name="Schmutz J."/>
            <person name="Larimer F."/>
            <person name="Land M."/>
            <person name="Hauser L."/>
            <person name="Kyrpides N."/>
            <person name="Kim E."/>
            <person name="Zinder S."/>
            <person name="Richardson P."/>
        </authorList>
    </citation>
    <scope>NUCLEOTIDE SEQUENCE [LARGE SCALE GENOMIC DNA]</scope>
    <source>
        <strain evidence="1">6A8</strain>
    </source>
</reference>
<dbReference type="AlphaFoldDB" id="A7IA46"/>
<protein>
    <recommendedName>
        <fullName evidence="3">DUF1894 domain-containing protein</fullName>
    </recommendedName>
</protein>
<gene>
    <name evidence="1" type="ordered locus">Mboo_2093</name>
</gene>
<dbReference type="GeneID" id="5410923"/>
<dbReference type="STRING" id="456442.Mboo_2093"/>
<organism evidence="1 2">
    <name type="scientific">Methanoregula boonei (strain DSM 21154 / JCM 14090 / 6A8)</name>
    <dbReference type="NCBI Taxonomy" id="456442"/>
    <lineage>
        <taxon>Archaea</taxon>
        <taxon>Methanobacteriati</taxon>
        <taxon>Methanobacteriota</taxon>
        <taxon>Stenosarchaea group</taxon>
        <taxon>Methanomicrobia</taxon>
        <taxon>Methanomicrobiales</taxon>
        <taxon>Methanoregulaceae</taxon>
        <taxon>Methanoregula</taxon>
    </lineage>
</organism>
<dbReference type="OrthoDB" id="109565at2157"/>